<reference evidence="1 2" key="1">
    <citation type="submission" date="2020-08" db="EMBL/GenBank/DDBJ databases">
        <authorList>
            <person name="Seo M.-J."/>
        </authorList>
    </citation>
    <scope>NUCLEOTIDE SEQUENCE [LARGE SCALE GENOMIC DNA]</scope>
    <source>
        <strain evidence="1 2">KIGAM211</strain>
    </source>
</reference>
<protein>
    <submittedName>
        <fullName evidence="1">Pyridoxamine 5'-phosphate oxidase family protein</fullName>
    </submittedName>
</protein>
<comment type="caution">
    <text evidence="1">The sequence shown here is derived from an EMBL/GenBank/DDBJ whole genome shotgun (WGS) entry which is preliminary data.</text>
</comment>
<gene>
    <name evidence="1" type="ORF">H5V45_06830</name>
</gene>
<dbReference type="Pfam" id="PF12900">
    <property type="entry name" value="Pyridox_ox_2"/>
    <property type="match status" value="1"/>
</dbReference>
<dbReference type="InterPro" id="IPR012349">
    <property type="entry name" value="Split_barrel_FMN-bd"/>
</dbReference>
<dbReference type="AlphaFoldDB" id="A0A7X0RHC6"/>
<organism evidence="1 2">
    <name type="scientific">Nocardioides luti</name>
    <dbReference type="NCBI Taxonomy" id="2761101"/>
    <lineage>
        <taxon>Bacteria</taxon>
        <taxon>Bacillati</taxon>
        <taxon>Actinomycetota</taxon>
        <taxon>Actinomycetes</taxon>
        <taxon>Propionibacteriales</taxon>
        <taxon>Nocardioidaceae</taxon>
        <taxon>Nocardioides</taxon>
    </lineage>
</organism>
<accession>A0A7X0RHC6</accession>
<dbReference type="RefSeq" id="WP_185252241.1">
    <property type="nucleotide sequence ID" value="NZ_JACKXE010000001.1"/>
</dbReference>
<evidence type="ECO:0000313" key="2">
    <source>
        <dbReference type="Proteomes" id="UP000523955"/>
    </source>
</evidence>
<dbReference type="EMBL" id="JACKXE010000001">
    <property type="protein sequence ID" value="MBB6627034.1"/>
    <property type="molecule type" value="Genomic_DNA"/>
</dbReference>
<name>A0A7X0RHC6_9ACTN</name>
<sequence length="146" mass="16305">MHESLDLSQQECETLLRSGVVGRLALSTPDGPHVIPINYSVVDDAIIVRTSPYSLLGTYGRDSTLAFEIDQFDHEYHRGWSVVARGRAEFVTDPAELEHIRAVWQPHPWAAGARGMHLRLAWDELTGRRLGAAGNPVAELRIRRAL</sequence>
<dbReference type="Gene3D" id="2.30.110.10">
    <property type="entry name" value="Electron Transport, Fmn-binding Protein, Chain A"/>
    <property type="match status" value="1"/>
</dbReference>
<dbReference type="Proteomes" id="UP000523955">
    <property type="component" value="Unassembled WGS sequence"/>
</dbReference>
<proteinExistence type="predicted"/>
<dbReference type="InterPro" id="IPR024747">
    <property type="entry name" value="Pyridox_Oxase-rel"/>
</dbReference>
<dbReference type="SUPFAM" id="SSF50475">
    <property type="entry name" value="FMN-binding split barrel"/>
    <property type="match status" value="1"/>
</dbReference>
<keyword evidence="2" id="KW-1185">Reference proteome</keyword>
<evidence type="ECO:0000313" key="1">
    <source>
        <dbReference type="EMBL" id="MBB6627034.1"/>
    </source>
</evidence>